<dbReference type="Gene3D" id="1.25.40.20">
    <property type="entry name" value="Ankyrin repeat-containing domain"/>
    <property type="match status" value="1"/>
</dbReference>
<sequence length="163" mass="17616">MSDNEGASNNELLMEACRSDNLEMLEEVLCSGPDTFNINYTDGVGNSALHLAARSGSTECLEVILYVDGIDVDIANRLEGDTPLHKAAAYSDPEAALQMCHVLAERGANLTVKNKLRQIAADVALHSEVKEYLKAEALKAHIDTRDIVHDDDSDSEGVASDDE</sequence>
<feature type="repeat" description="ANK" evidence="3">
    <location>
        <begin position="79"/>
        <end position="115"/>
    </location>
</feature>
<dbReference type="AlphaFoldDB" id="A0A9P8A8W2"/>
<evidence type="ECO:0000256" key="3">
    <source>
        <dbReference type="PROSITE-ProRule" id="PRU00023"/>
    </source>
</evidence>
<evidence type="ECO:0008006" key="6">
    <source>
        <dbReference type="Google" id="ProtNLM"/>
    </source>
</evidence>
<name>A0A9P8A8W2_MORAP</name>
<proteinExistence type="predicted"/>
<protein>
    <recommendedName>
        <fullName evidence="6">Ankyrin repeat protein</fullName>
    </recommendedName>
</protein>
<evidence type="ECO:0000313" key="5">
    <source>
        <dbReference type="Proteomes" id="UP000717515"/>
    </source>
</evidence>
<feature type="repeat" description="ANK" evidence="3">
    <location>
        <begin position="44"/>
        <end position="77"/>
    </location>
</feature>
<organism evidence="4 5">
    <name type="scientific">Mortierella alpina</name>
    <name type="common">Oleaginous fungus</name>
    <name type="synonym">Mortierella renispora</name>
    <dbReference type="NCBI Taxonomy" id="64518"/>
    <lineage>
        <taxon>Eukaryota</taxon>
        <taxon>Fungi</taxon>
        <taxon>Fungi incertae sedis</taxon>
        <taxon>Mucoromycota</taxon>
        <taxon>Mortierellomycotina</taxon>
        <taxon>Mortierellomycetes</taxon>
        <taxon>Mortierellales</taxon>
        <taxon>Mortierellaceae</taxon>
        <taxon>Mortierella</taxon>
    </lineage>
</organism>
<accession>A0A9P8A8W2</accession>
<gene>
    <name evidence="4" type="ORF">KVV02_005114</name>
</gene>
<dbReference type="SUPFAM" id="SSF48403">
    <property type="entry name" value="Ankyrin repeat"/>
    <property type="match status" value="1"/>
</dbReference>
<comment type="caution">
    <text evidence="4">The sequence shown here is derived from an EMBL/GenBank/DDBJ whole genome shotgun (WGS) entry which is preliminary data.</text>
</comment>
<dbReference type="PROSITE" id="PS50088">
    <property type="entry name" value="ANK_REPEAT"/>
    <property type="match status" value="2"/>
</dbReference>
<dbReference type="Proteomes" id="UP000717515">
    <property type="component" value="Unassembled WGS sequence"/>
</dbReference>
<dbReference type="SMART" id="SM00248">
    <property type="entry name" value="ANK"/>
    <property type="match status" value="3"/>
</dbReference>
<reference evidence="4" key="1">
    <citation type="submission" date="2021-07" db="EMBL/GenBank/DDBJ databases">
        <title>Draft genome of Mortierella alpina, strain LL118, isolated from an aspen leaf litter sample.</title>
        <authorList>
            <person name="Yang S."/>
            <person name="Vinatzer B.A."/>
        </authorList>
    </citation>
    <scope>NUCLEOTIDE SEQUENCE</scope>
    <source>
        <strain evidence="4">LL118</strain>
    </source>
</reference>
<dbReference type="InterPro" id="IPR002110">
    <property type="entry name" value="Ankyrin_rpt"/>
</dbReference>
<keyword evidence="2 3" id="KW-0040">ANK repeat</keyword>
<dbReference type="InterPro" id="IPR036770">
    <property type="entry name" value="Ankyrin_rpt-contain_sf"/>
</dbReference>
<evidence type="ECO:0000256" key="2">
    <source>
        <dbReference type="ARBA" id="ARBA00023043"/>
    </source>
</evidence>
<dbReference type="PROSITE" id="PS50297">
    <property type="entry name" value="ANK_REP_REGION"/>
    <property type="match status" value="2"/>
</dbReference>
<dbReference type="PANTHER" id="PTHR24126:SF14">
    <property type="entry name" value="ANK_REP_REGION DOMAIN-CONTAINING PROTEIN"/>
    <property type="match status" value="1"/>
</dbReference>
<dbReference type="EMBL" id="JAIFTL010000063">
    <property type="protein sequence ID" value="KAG9324581.1"/>
    <property type="molecule type" value="Genomic_DNA"/>
</dbReference>
<dbReference type="PANTHER" id="PTHR24126">
    <property type="entry name" value="ANKYRIN REPEAT, PH AND SEC7 DOMAIN CONTAINING PROTEIN SECG-RELATED"/>
    <property type="match status" value="1"/>
</dbReference>
<dbReference type="Pfam" id="PF12796">
    <property type="entry name" value="Ank_2"/>
    <property type="match status" value="1"/>
</dbReference>
<evidence type="ECO:0000256" key="1">
    <source>
        <dbReference type="ARBA" id="ARBA00022737"/>
    </source>
</evidence>
<evidence type="ECO:0000313" key="4">
    <source>
        <dbReference type="EMBL" id="KAG9324581.1"/>
    </source>
</evidence>
<keyword evidence="1" id="KW-0677">Repeat</keyword>